<keyword evidence="2" id="KW-1185">Reference proteome</keyword>
<accession>A0ABW1LZT3</accession>
<evidence type="ECO:0000313" key="2">
    <source>
        <dbReference type="Proteomes" id="UP001596242"/>
    </source>
</evidence>
<organism evidence="1 2">
    <name type="scientific">Streptomyces pratens</name>
    <dbReference type="NCBI Taxonomy" id="887456"/>
    <lineage>
        <taxon>Bacteria</taxon>
        <taxon>Bacillati</taxon>
        <taxon>Actinomycetota</taxon>
        <taxon>Actinomycetes</taxon>
        <taxon>Kitasatosporales</taxon>
        <taxon>Streptomycetaceae</taxon>
        <taxon>Streptomyces</taxon>
    </lineage>
</organism>
<protein>
    <submittedName>
        <fullName evidence="1">DUF1492 domain-containing protein</fullName>
    </submittedName>
</protein>
<dbReference type="Proteomes" id="UP001596242">
    <property type="component" value="Unassembled WGS sequence"/>
</dbReference>
<dbReference type="EMBL" id="JBHSPT010000038">
    <property type="protein sequence ID" value="MFC6057111.1"/>
    <property type="molecule type" value="Genomic_DNA"/>
</dbReference>
<dbReference type="InterPro" id="IPR010861">
    <property type="entry name" value="DUF1492"/>
</dbReference>
<sequence>MTAPALRAWLVGAVDTLAANPVAVDAEAGRILRAYYVDRSGTRWQVARSLHISRATYFRHLRRGMVTLAARHAG</sequence>
<comment type="caution">
    <text evidence="1">The sequence shown here is derived from an EMBL/GenBank/DDBJ whole genome shotgun (WGS) entry which is preliminary data.</text>
</comment>
<dbReference type="RefSeq" id="WP_386398254.1">
    <property type="nucleotide sequence ID" value="NZ_JBHSPT010000038.1"/>
</dbReference>
<reference evidence="2" key="1">
    <citation type="journal article" date="2019" name="Int. J. Syst. Evol. Microbiol.">
        <title>The Global Catalogue of Microorganisms (GCM) 10K type strain sequencing project: providing services to taxonomists for standard genome sequencing and annotation.</title>
        <authorList>
            <consortium name="The Broad Institute Genomics Platform"/>
            <consortium name="The Broad Institute Genome Sequencing Center for Infectious Disease"/>
            <person name="Wu L."/>
            <person name="Ma J."/>
        </authorList>
    </citation>
    <scope>NUCLEOTIDE SEQUENCE [LARGE SCALE GENOMIC DNA]</scope>
    <source>
        <strain evidence="2">JCM 12763</strain>
    </source>
</reference>
<dbReference type="Pfam" id="PF07374">
    <property type="entry name" value="DUF1492"/>
    <property type="match status" value="1"/>
</dbReference>
<gene>
    <name evidence="1" type="ORF">ACFP50_17020</name>
</gene>
<name>A0ABW1LZT3_9ACTN</name>
<evidence type="ECO:0000313" key="1">
    <source>
        <dbReference type="EMBL" id="MFC6057111.1"/>
    </source>
</evidence>
<proteinExistence type="predicted"/>